<dbReference type="EMBL" id="AP024563">
    <property type="protein sequence ID" value="BCU07011.1"/>
    <property type="molecule type" value="Genomic_DNA"/>
</dbReference>
<evidence type="ECO:0000313" key="2">
    <source>
        <dbReference type="Proteomes" id="UP000680679"/>
    </source>
</evidence>
<dbReference type="PANTHER" id="PTHR39431">
    <property type="entry name" value="FRPA/C-RELATED PROTEIN"/>
    <property type="match status" value="1"/>
</dbReference>
<evidence type="ECO:0000313" key="1">
    <source>
        <dbReference type="EMBL" id="BCU07011.1"/>
    </source>
</evidence>
<reference evidence="1 2" key="1">
    <citation type="submission" date="2021-04" db="EMBL/GenBank/DDBJ databases">
        <title>Complete genome sequencing of Allochromatium tepidum strain NZ.</title>
        <authorList>
            <person name="Tsukatani Y."/>
            <person name="Mori H."/>
        </authorList>
    </citation>
    <scope>NUCLEOTIDE SEQUENCE [LARGE SCALE GENOMIC DNA]</scope>
    <source>
        <strain evidence="1 2">NZ</strain>
    </source>
</reference>
<gene>
    <name evidence="1" type="ORF">Atep_16880</name>
</gene>
<dbReference type="Proteomes" id="UP000680679">
    <property type="component" value="Chromosome"/>
</dbReference>
<keyword evidence="2" id="KW-1185">Reference proteome</keyword>
<dbReference type="PANTHER" id="PTHR39431:SF1">
    <property type="entry name" value="FRPA_C-RELATED PROTEIN"/>
    <property type="match status" value="1"/>
</dbReference>
<dbReference type="RefSeq" id="WP_213378039.1">
    <property type="nucleotide sequence ID" value="NZ_AP024563.1"/>
</dbReference>
<accession>A0ABM7QMH2</accession>
<organism evidence="1 2">
    <name type="scientific">Allochromatium tepidum</name>
    <dbReference type="NCBI Taxonomy" id="553982"/>
    <lineage>
        <taxon>Bacteria</taxon>
        <taxon>Pseudomonadati</taxon>
        <taxon>Pseudomonadota</taxon>
        <taxon>Gammaproteobacteria</taxon>
        <taxon>Chromatiales</taxon>
        <taxon>Chromatiaceae</taxon>
        <taxon>Allochromatium</taxon>
    </lineage>
</organism>
<name>A0ABM7QMH2_9GAMM</name>
<protein>
    <submittedName>
        <fullName evidence="1">Uncharacterized protein</fullName>
    </submittedName>
</protein>
<sequence length="327" mass="35065">MLVTAASNATLALSTTRTANRADATRNDEVRVTTPAPATIPTPVVVQTDSDSETLSLSEQIREQLEQDPDYQILRRAFALDVDESKAVRQGRASETASSNQLDASSIQSASLAESFELQAVATQRLEISVRAGESAFMAAMAGANAQRLELNIDASAGVQIQVADPLVLDLGGRGVTTTGVAAGVDFDLNGDGRLERMSTVTGDSWFLALDWNDNGRIDDGRELFGDQNGAEHGFAELARHDTNGDARIDAQDAIFARLRLVQLQADGSQTSRTLDEAGVKAIELTYRNVNRALDAYDHVAQTGRFIRSDDSHGEAADVMLGYHDLA</sequence>
<proteinExistence type="predicted"/>